<reference evidence="1 2" key="1">
    <citation type="submission" date="2024-06" db="EMBL/GenBank/DDBJ databases">
        <authorList>
            <person name="Li F."/>
        </authorList>
    </citation>
    <scope>NUCLEOTIDE SEQUENCE [LARGE SCALE GENOMIC DNA]</scope>
    <source>
        <strain evidence="1 2">GXAS 311</strain>
    </source>
</reference>
<organism evidence="1 2">
    <name type="scientific">Aliikangiella maris</name>
    <dbReference type="NCBI Taxonomy" id="3162458"/>
    <lineage>
        <taxon>Bacteria</taxon>
        <taxon>Pseudomonadati</taxon>
        <taxon>Pseudomonadota</taxon>
        <taxon>Gammaproteobacteria</taxon>
        <taxon>Oceanospirillales</taxon>
        <taxon>Pleioneaceae</taxon>
        <taxon>Aliikangiella</taxon>
    </lineage>
</organism>
<evidence type="ECO:0000313" key="2">
    <source>
        <dbReference type="Proteomes" id="UP001548189"/>
    </source>
</evidence>
<evidence type="ECO:0000313" key="1">
    <source>
        <dbReference type="EMBL" id="MET1257038.1"/>
    </source>
</evidence>
<dbReference type="InterPro" id="IPR018976">
    <property type="entry name" value="Imelysin-like"/>
</dbReference>
<name>A0ABV2BYN9_9GAMM</name>
<dbReference type="EMBL" id="JBEVCJ010000032">
    <property type="protein sequence ID" value="MET1257038.1"/>
    <property type="molecule type" value="Genomic_DNA"/>
</dbReference>
<proteinExistence type="predicted"/>
<accession>A0ABV2BYN9</accession>
<sequence>MKTRNKNLFNLKPYWLALGVASSLVLSGCADDGKDGTDGVQGPAGENGTDGVSQLVTQQDVLKTNANIAYASYGDSLIGAISLKSALQALIENPTEETLNQAKIAWVESREPYLQTEVYRFRSGPIDALKDDGTMGEDGDGPEGQINAWPLGEAIIDYVANAVDGDPNPENISSTANININIIADSINFPEINKAILKDNFELNGDERNVTTGYHAIEFLLWGQDLNLDGSGGGPRDTSSGTRPVSDYYFQDNGHLGQCTSGAGQGSADETCVRRAAYLMAAADLLVDDLQRLVDAWNPSGSNNYYHSFVAGGDNSLAKILEGMGRLGYGELAGERMNIALLTDSQEDEHSCFSDNTHRDIYLDALGIQNTFLGQYTRIDGQLVEGAGIDDLLVVNGHAELANQLRAHLEDTMAKVRVIDVRAKSGLPFDNQIQLGINEPNITASINALVAQTSVIEQAITALNVATGDLCQDTEENIGNACN</sequence>
<keyword evidence="2" id="KW-1185">Reference proteome</keyword>
<gene>
    <name evidence="1" type="ORF">ABVT43_17985</name>
</gene>
<dbReference type="PROSITE" id="PS51257">
    <property type="entry name" value="PROKAR_LIPOPROTEIN"/>
    <property type="match status" value="1"/>
</dbReference>
<dbReference type="Gene3D" id="1.20.1420.20">
    <property type="entry name" value="M75 peptidase, HXXE motif"/>
    <property type="match status" value="1"/>
</dbReference>
<dbReference type="InterPro" id="IPR038352">
    <property type="entry name" value="Imelysin_sf"/>
</dbReference>
<dbReference type="CDD" id="cd14657">
    <property type="entry name" value="Imelysin_IrpA-like"/>
    <property type="match status" value="1"/>
</dbReference>
<dbReference type="Pfam" id="PF09375">
    <property type="entry name" value="Peptidase_M75"/>
    <property type="match status" value="1"/>
</dbReference>
<comment type="caution">
    <text evidence="1">The sequence shown here is derived from an EMBL/GenBank/DDBJ whole genome shotgun (WGS) entry which is preliminary data.</text>
</comment>
<dbReference type="Proteomes" id="UP001548189">
    <property type="component" value="Unassembled WGS sequence"/>
</dbReference>
<protein>
    <submittedName>
        <fullName evidence="1">Imelysin family protein</fullName>
    </submittedName>
</protein>